<organism evidence="2 3">
    <name type="scientific">Paraburkholderia phymatum (strain DSM 17167 / CIP 108236 / LMG 21445 / STM815)</name>
    <name type="common">Burkholderia phymatum</name>
    <dbReference type="NCBI Taxonomy" id="391038"/>
    <lineage>
        <taxon>Bacteria</taxon>
        <taxon>Pseudomonadati</taxon>
        <taxon>Pseudomonadota</taxon>
        <taxon>Betaproteobacteria</taxon>
        <taxon>Burkholderiales</taxon>
        <taxon>Burkholderiaceae</taxon>
        <taxon>Paraburkholderia</taxon>
    </lineage>
</organism>
<gene>
    <name evidence="2" type="ordered locus">Bphy_3381</name>
</gene>
<protein>
    <submittedName>
        <fullName evidence="2">Tail Collar domain protein</fullName>
    </submittedName>
</protein>
<dbReference type="AlphaFoldDB" id="B2JL06"/>
<reference evidence="3" key="1">
    <citation type="journal article" date="2014" name="Stand. Genomic Sci.">
        <title>Complete genome sequence of Burkholderia phymatum STM815(T), a broad host range and efficient nitrogen-fixing symbiont of Mimosa species.</title>
        <authorList>
            <person name="Moulin L."/>
            <person name="Klonowska A."/>
            <person name="Caroline B."/>
            <person name="Booth K."/>
            <person name="Vriezen J.A."/>
            <person name="Melkonian R."/>
            <person name="James E.K."/>
            <person name="Young J.P."/>
            <person name="Bena G."/>
            <person name="Hauser L."/>
            <person name="Land M."/>
            <person name="Kyrpides N."/>
            <person name="Bruce D."/>
            <person name="Chain P."/>
            <person name="Copeland A."/>
            <person name="Pitluck S."/>
            <person name="Woyke T."/>
            <person name="Lizotte-Waniewski M."/>
            <person name="Bristow J."/>
            <person name="Riley M."/>
        </authorList>
    </citation>
    <scope>NUCLEOTIDE SEQUENCE [LARGE SCALE GENOMIC DNA]</scope>
    <source>
        <strain evidence="3">DSM 17167 / CIP 108236 / LMG 21445 / STM815</strain>
    </source>
</reference>
<dbReference type="SUPFAM" id="SSF88874">
    <property type="entry name" value="Receptor-binding domain of short tail fibre protein gp12"/>
    <property type="match status" value="1"/>
</dbReference>
<dbReference type="CDD" id="cd22641">
    <property type="entry name" value="C24-like"/>
    <property type="match status" value="1"/>
</dbReference>
<feature type="compositionally biased region" description="Polar residues" evidence="1">
    <location>
        <begin position="175"/>
        <end position="210"/>
    </location>
</feature>
<dbReference type="HOGENOM" id="CLU_1064263_0_0_4"/>
<dbReference type="RefSeq" id="WP_012402708.1">
    <property type="nucleotide sequence ID" value="NC_010623.1"/>
</dbReference>
<dbReference type="STRING" id="391038.Bphy_3381"/>
<dbReference type="OrthoDB" id="9113831at2"/>
<dbReference type="Proteomes" id="UP000001192">
    <property type="component" value="Chromosome 2"/>
</dbReference>
<keyword evidence="3" id="KW-1185">Reference proteome</keyword>
<feature type="region of interest" description="Disordered" evidence="1">
    <location>
        <begin position="149"/>
        <end position="218"/>
    </location>
</feature>
<dbReference type="eggNOG" id="COG4675">
    <property type="taxonomic scope" value="Bacteria"/>
</dbReference>
<evidence type="ECO:0000313" key="2">
    <source>
        <dbReference type="EMBL" id="ACC72535.1"/>
    </source>
</evidence>
<evidence type="ECO:0000313" key="3">
    <source>
        <dbReference type="Proteomes" id="UP000001192"/>
    </source>
</evidence>
<dbReference type="KEGG" id="bph:Bphy_3381"/>
<evidence type="ECO:0000256" key="1">
    <source>
        <dbReference type="SAM" id="MobiDB-lite"/>
    </source>
</evidence>
<name>B2JL06_PARP8</name>
<dbReference type="EMBL" id="CP001044">
    <property type="protein sequence ID" value="ACC72535.1"/>
    <property type="molecule type" value="Genomic_DNA"/>
</dbReference>
<sequence>MTQVPNYQVPAHPSGLDMRTQLNNIVLALIGDNSGPVAPTQTYPGMWWGDTTAKRWKHRTNADDGWIDVGPLDDILGDFRSASPKGTIIMWWGDGTKIPTGWAKCDGTQGTPNLTDKVPVCAGGTYASGATGGANTVTLSASQMPVHAHGISDPGHGHGVADGGHNHSVWDNGHQHTLPNLGSVQAGSDNGGASSPVSTGYGSSRYQNPTDAGGGNHGNNASGAGIGIYGNGTGIGIQNAGGGAAVDIRQPYYALWFLMKL</sequence>
<proteinExistence type="predicted"/>
<accession>B2JL06</accession>